<dbReference type="Pfam" id="PF00005">
    <property type="entry name" value="ABC_tran"/>
    <property type="match status" value="1"/>
</dbReference>
<keyword evidence="3" id="KW-0547">Nucleotide-binding</keyword>
<sequence length="246" mass="27481">MQPNKETVLEVSELTKKVDRMILVDHLNFSLEKGDICGFLGENGAGKTTTLRMMTHLIFPTSGDVLIHGHSIRTDTRAALSQVGSIIENPTFYLSMTALQNLRLSARLSDQHVPESRMMEVLQMVNLENAKNQKVKTFSLGMKQRLGFANALLCNPSLIILDEPTNGLDPIGLTELKDMVQGLSAQGITFLISSHMLREIQDICNRVEIIHKGQQIESGYVTDLLNQYKVSNMEDVYFACMGRRLA</sequence>
<dbReference type="RefSeq" id="WP_154523959.1">
    <property type="nucleotide sequence ID" value="NZ_VULZ01000003.1"/>
</dbReference>
<dbReference type="Proteomes" id="UP000481852">
    <property type="component" value="Unassembled WGS sequence"/>
</dbReference>
<protein>
    <submittedName>
        <fullName evidence="6">ATP-binding cassette domain-containing protein</fullName>
    </submittedName>
</protein>
<dbReference type="GO" id="GO:0016887">
    <property type="term" value="F:ATP hydrolysis activity"/>
    <property type="evidence" value="ECO:0007669"/>
    <property type="project" value="InterPro"/>
</dbReference>
<evidence type="ECO:0000256" key="3">
    <source>
        <dbReference type="ARBA" id="ARBA00022741"/>
    </source>
</evidence>
<evidence type="ECO:0000256" key="2">
    <source>
        <dbReference type="ARBA" id="ARBA00022448"/>
    </source>
</evidence>
<dbReference type="EMBL" id="VULZ01000003">
    <property type="protein sequence ID" value="MSS14372.1"/>
    <property type="molecule type" value="Genomic_DNA"/>
</dbReference>
<name>A0A6L5X7J5_9FIRM</name>
<dbReference type="InterPro" id="IPR017871">
    <property type="entry name" value="ABC_transporter-like_CS"/>
</dbReference>
<gene>
    <name evidence="6" type="ORF">FYJ35_04845</name>
</gene>
<dbReference type="InterPro" id="IPR003593">
    <property type="entry name" value="AAA+_ATPase"/>
</dbReference>
<evidence type="ECO:0000256" key="1">
    <source>
        <dbReference type="ARBA" id="ARBA00005417"/>
    </source>
</evidence>
<keyword evidence="7" id="KW-1185">Reference proteome</keyword>
<keyword evidence="2" id="KW-0813">Transport</keyword>
<reference evidence="6 7" key="1">
    <citation type="submission" date="2019-08" db="EMBL/GenBank/DDBJ databases">
        <title>In-depth cultivation of the pig gut microbiome towards novel bacterial diversity and tailored functional studies.</title>
        <authorList>
            <person name="Wylensek D."/>
            <person name="Hitch T.C.A."/>
            <person name="Clavel T."/>
        </authorList>
    </citation>
    <scope>NUCLEOTIDE SEQUENCE [LARGE SCALE GENOMIC DNA]</scope>
    <source>
        <strain evidence="6 7">Oil+RF-744-WCA-WT-11</strain>
    </source>
</reference>
<dbReference type="PROSITE" id="PS50893">
    <property type="entry name" value="ABC_TRANSPORTER_2"/>
    <property type="match status" value="1"/>
</dbReference>
<organism evidence="6 7">
    <name type="scientific">Porcincola intestinalis</name>
    <dbReference type="NCBI Taxonomy" id="2606632"/>
    <lineage>
        <taxon>Bacteria</taxon>
        <taxon>Bacillati</taxon>
        <taxon>Bacillota</taxon>
        <taxon>Clostridia</taxon>
        <taxon>Lachnospirales</taxon>
        <taxon>Lachnospiraceae</taxon>
        <taxon>Porcincola</taxon>
    </lineage>
</organism>
<evidence type="ECO:0000259" key="5">
    <source>
        <dbReference type="PROSITE" id="PS50893"/>
    </source>
</evidence>
<evidence type="ECO:0000313" key="7">
    <source>
        <dbReference type="Proteomes" id="UP000481852"/>
    </source>
</evidence>
<dbReference type="PANTHER" id="PTHR43335:SF4">
    <property type="entry name" value="ABC TRANSPORTER, ATP-BINDING PROTEIN"/>
    <property type="match status" value="1"/>
</dbReference>
<proteinExistence type="inferred from homology"/>
<dbReference type="InterPro" id="IPR003439">
    <property type="entry name" value="ABC_transporter-like_ATP-bd"/>
</dbReference>
<comment type="caution">
    <text evidence="6">The sequence shown here is derived from an EMBL/GenBank/DDBJ whole genome shotgun (WGS) entry which is preliminary data.</text>
</comment>
<accession>A0A6L5X7J5</accession>
<evidence type="ECO:0000256" key="4">
    <source>
        <dbReference type="ARBA" id="ARBA00022840"/>
    </source>
</evidence>
<evidence type="ECO:0000313" key="6">
    <source>
        <dbReference type="EMBL" id="MSS14372.1"/>
    </source>
</evidence>
<comment type="similarity">
    <text evidence="1">Belongs to the ABC transporter superfamily.</text>
</comment>
<keyword evidence="4 6" id="KW-0067">ATP-binding</keyword>
<feature type="domain" description="ABC transporter" evidence="5">
    <location>
        <begin position="9"/>
        <end position="237"/>
    </location>
</feature>
<dbReference type="SMART" id="SM00382">
    <property type="entry name" value="AAA"/>
    <property type="match status" value="1"/>
</dbReference>
<dbReference type="PANTHER" id="PTHR43335">
    <property type="entry name" value="ABC TRANSPORTER, ATP-BINDING PROTEIN"/>
    <property type="match status" value="1"/>
</dbReference>
<dbReference type="SUPFAM" id="SSF52540">
    <property type="entry name" value="P-loop containing nucleoside triphosphate hydrolases"/>
    <property type="match status" value="1"/>
</dbReference>
<dbReference type="InterPro" id="IPR027417">
    <property type="entry name" value="P-loop_NTPase"/>
</dbReference>
<dbReference type="AlphaFoldDB" id="A0A6L5X7J5"/>
<dbReference type="GO" id="GO:0005524">
    <property type="term" value="F:ATP binding"/>
    <property type="evidence" value="ECO:0007669"/>
    <property type="project" value="UniProtKB-KW"/>
</dbReference>
<dbReference type="Gene3D" id="3.40.50.300">
    <property type="entry name" value="P-loop containing nucleotide triphosphate hydrolases"/>
    <property type="match status" value="1"/>
</dbReference>
<dbReference type="PROSITE" id="PS00211">
    <property type="entry name" value="ABC_TRANSPORTER_1"/>
    <property type="match status" value="1"/>
</dbReference>